<organism evidence="1">
    <name type="scientific">uncultured Caudovirales phage</name>
    <dbReference type="NCBI Taxonomy" id="2100421"/>
    <lineage>
        <taxon>Viruses</taxon>
        <taxon>Duplodnaviria</taxon>
        <taxon>Heunggongvirae</taxon>
        <taxon>Uroviricota</taxon>
        <taxon>Caudoviricetes</taxon>
        <taxon>Peduoviridae</taxon>
        <taxon>Maltschvirus</taxon>
        <taxon>Maltschvirus maltsch</taxon>
    </lineage>
</organism>
<accession>A0A6J5NEF9</accession>
<sequence>MSKQLFELMREQELQTNNFLPSKKEIQITSKKFVSNILEAGEVNKVEVYAQALRLKEALSIIEAELKESLGQENFEAFGIKGTFRNGGESLNYSDDPIYLDLQTQLKAREELLKTALKIDQPFYDSEGIEIPKVSTTNRKSSLSITY</sequence>
<evidence type="ECO:0000313" key="1">
    <source>
        <dbReference type="EMBL" id="CAB4153899.1"/>
    </source>
</evidence>
<name>A0A6J5NEF9_9CAUD</name>
<protein>
    <submittedName>
        <fullName evidence="1">Uncharacterized protein</fullName>
    </submittedName>
</protein>
<reference evidence="1" key="1">
    <citation type="submission" date="2020-04" db="EMBL/GenBank/DDBJ databases">
        <authorList>
            <person name="Chiriac C."/>
            <person name="Salcher M."/>
            <person name="Ghai R."/>
            <person name="Kavagutti S V."/>
        </authorList>
    </citation>
    <scope>NUCLEOTIDE SEQUENCE</scope>
</reference>
<gene>
    <name evidence="1" type="ORF">UFOVP638_35</name>
</gene>
<proteinExistence type="predicted"/>
<dbReference type="EMBL" id="LR796595">
    <property type="protein sequence ID" value="CAB4153899.1"/>
    <property type="molecule type" value="Genomic_DNA"/>
</dbReference>